<proteinExistence type="predicted"/>
<dbReference type="PROSITE" id="PS50026">
    <property type="entry name" value="EGF_3"/>
    <property type="match status" value="1"/>
</dbReference>
<sequence>MQNHGRNLCEYNPCLNSGVCQWPVVNESYFGCKCQPCYSGPFCERRDCNEKEKILIPHETFIDVNTTFNYIFISFGWFLSVIALVTILRFSSKVKKIKEKEDKGDIVDCTDFTTHEDSLCSSLYDATHGETRKKYTLIGNNIREKIHYDSFNSFTQNSEINNTSVKEKNVLKNINWNDKIMKKMGLVPK</sequence>
<dbReference type="SUPFAM" id="SSF57196">
    <property type="entry name" value="EGF/Laminin"/>
    <property type="match status" value="1"/>
</dbReference>
<keyword evidence="2" id="KW-0812">Transmembrane</keyword>
<keyword evidence="4" id="KW-1185">Reference proteome</keyword>
<dbReference type="Gene3D" id="2.10.25.10">
    <property type="entry name" value="Laminin"/>
    <property type="match status" value="1"/>
</dbReference>
<keyword evidence="2" id="KW-0472">Membrane</keyword>
<organism evidence="4 5">
    <name type="scientific">Parastrongyloides trichosuri</name>
    <name type="common">Possum-specific nematode worm</name>
    <dbReference type="NCBI Taxonomy" id="131310"/>
    <lineage>
        <taxon>Eukaryota</taxon>
        <taxon>Metazoa</taxon>
        <taxon>Ecdysozoa</taxon>
        <taxon>Nematoda</taxon>
        <taxon>Chromadorea</taxon>
        <taxon>Rhabditida</taxon>
        <taxon>Tylenchina</taxon>
        <taxon>Panagrolaimomorpha</taxon>
        <taxon>Strongyloidoidea</taxon>
        <taxon>Strongyloididae</taxon>
        <taxon>Parastrongyloides</taxon>
    </lineage>
</organism>
<dbReference type="InterPro" id="IPR000742">
    <property type="entry name" value="EGF"/>
</dbReference>
<name>A0A0N4ZQP0_PARTI</name>
<evidence type="ECO:0000256" key="2">
    <source>
        <dbReference type="SAM" id="Phobius"/>
    </source>
</evidence>
<dbReference type="Proteomes" id="UP000038045">
    <property type="component" value="Unplaced"/>
</dbReference>
<comment type="caution">
    <text evidence="1">Lacks conserved residue(s) required for the propagation of feature annotation.</text>
</comment>
<accession>A0A0N4ZQP0</accession>
<evidence type="ECO:0000256" key="1">
    <source>
        <dbReference type="PROSITE-ProRule" id="PRU00076"/>
    </source>
</evidence>
<feature type="disulfide bond" evidence="1">
    <location>
        <begin position="34"/>
        <end position="43"/>
    </location>
</feature>
<evidence type="ECO:0000313" key="5">
    <source>
        <dbReference type="WBParaSite" id="PTRK_0001083200.1"/>
    </source>
</evidence>
<evidence type="ECO:0000259" key="3">
    <source>
        <dbReference type="PROSITE" id="PS50026"/>
    </source>
</evidence>
<feature type="transmembrane region" description="Helical" evidence="2">
    <location>
        <begin position="70"/>
        <end position="90"/>
    </location>
</feature>
<dbReference type="WBParaSite" id="PTRK_0001083200.1">
    <property type="protein sequence ID" value="PTRK_0001083200.1"/>
    <property type="gene ID" value="PTRK_0001083200"/>
</dbReference>
<protein>
    <submittedName>
        <fullName evidence="5">EGF-like domain-containing protein</fullName>
    </submittedName>
</protein>
<keyword evidence="2" id="KW-1133">Transmembrane helix</keyword>
<keyword evidence="1" id="KW-1015">Disulfide bond</keyword>
<reference evidence="5" key="1">
    <citation type="submission" date="2017-02" db="UniProtKB">
        <authorList>
            <consortium name="WormBaseParasite"/>
        </authorList>
    </citation>
    <scope>IDENTIFICATION</scope>
</reference>
<keyword evidence="1" id="KW-0245">EGF-like domain</keyword>
<evidence type="ECO:0000313" key="4">
    <source>
        <dbReference type="Proteomes" id="UP000038045"/>
    </source>
</evidence>
<dbReference type="PROSITE" id="PS00022">
    <property type="entry name" value="EGF_1"/>
    <property type="match status" value="1"/>
</dbReference>
<dbReference type="AlphaFoldDB" id="A0A0N4ZQP0"/>
<feature type="domain" description="EGF-like" evidence="3">
    <location>
        <begin position="5"/>
        <end position="44"/>
    </location>
</feature>